<proteinExistence type="predicted"/>
<dbReference type="EMBL" id="JYDQ01000073">
    <property type="protein sequence ID" value="KRY16758.1"/>
    <property type="molecule type" value="Genomic_DNA"/>
</dbReference>
<keyword evidence="1" id="KW-0472">Membrane</keyword>
<accession>A0A0V0ZVM4</accession>
<dbReference type="Proteomes" id="UP000054783">
    <property type="component" value="Unassembled WGS sequence"/>
</dbReference>
<organism evidence="2 3">
    <name type="scientific">Trichinella patagoniensis</name>
    <dbReference type="NCBI Taxonomy" id="990121"/>
    <lineage>
        <taxon>Eukaryota</taxon>
        <taxon>Metazoa</taxon>
        <taxon>Ecdysozoa</taxon>
        <taxon>Nematoda</taxon>
        <taxon>Enoplea</taxon>
        <taxon>Dorylaimia</taxon>
        <taxon>Trichinellida</taxon>
        <taxon>Trichinellidae</taxon>
        <taxon>Trichinella</taxon>
    </lineage>
</organism>
<dbReference type="AlphaFoldDB" id="A0A0V0ZVM4"/>
<comment type="caution">
    <text evidence="2">The sequence shown here is derived from an EMBL/GenBank/DDBJ whole genome shotgun (WGS) entry which is preliminary data.</text>
</comment>
<keyword evidence="1" id="KW-1133">Transmembrane helix</keyword>
<keyword evidence="1" id="KW-0812">Transmembrane</keyword>
<evidence type="ECO:0000313" key="2">
    <source>
        <dbReference type="EMBL" id="KRY16758.1"/>
    </source>
</evidence>
<reference evidence="2 3" key="1">
    <citation type="submission" date="2015-01" db="EMBL/GenBank/DDBJ databases">
        <title>Evolution of Trichinella species and genotypes.</title>
        <authorList>
            <person name="Korhonen P.K."/>
            <person name="Edoardo P."/>
            <person name="Giuseppe L.R."/>
            <person name="Gasser R.B."/>
        </authorList>
    </citation>
    <scope>NUCLEOTIDE SEQUENCE [LARGE SCALE GENOMIC DNA]</scope>
    <source>
        <strain evidence="2">ISS2496</strain>
    </source>
</reference>
<protein>
    <submittedName>
        <fullName evidence="2">Uncharacterized protein</fullName>
    </submittedName>
</protein>
<evidence type="ECO:0000256" key="1">
    <source>
        <dbReference type="SAM" id="Phobius"/>
    </source>
</evidence>
<gene>
    <name evidence="2" type="ORF">T12_16553</name>
</gene>
<feature type="transmembrane region" description="Helical" evidence="1">
    <location>
        <begin position="16"/>
        <end position="34"/>
    </location>
</feature>
<sequence length="68" mass="7882">MRLERTDVNSADPDGVSGRMCDSIPVLVLCYLLLSKTMTNRKRKQLFLTLYVKENQFGTTRTFYANFN</sequence>
<evidence type="ECO:0000313" key="3">
    <source>
        <dbReference type="Proteomes" id="UP000054783"/>
    </source>
</evidence>
<keyword evidence="3" id="KW-1185">Reference proteome</keyword>
<name>A0A0V0ZVM4_9BILA</name>